<dbReference type="RefSeq" id="WP_256550407.1">
    <property type="nucleotide sequence ID" value="NZ_CP101751.1"/>
</dbReference>
<evidence type="ECO:0000313" key="2">
    <source>
        <dbReference type="EMBL" id="UUC44725.1"/>
    </source>
</evidence>
<feature type="transmembrane region" description="Helical" evidence="1">
    <location>
        <begin position="7"/>
        <end position="28"/>
    </location>
</feature>
<dbReference type="EMBL" id="CP101751">
    <property type="protein sequence ID" value="UUC44725.1"/>
    <property type="molecule type" value="Genomic_DNA"/>
</dbReference>
<keyword evidence="1" id="KW-0812">Transmembrane</keyword>
<gene>
    <name evidence="2" type="ORF">NOX80_13930</name>
</gene>
<evidence type="ECO:0008006" key="4">
    <source>
        <dbReference type="Google" id="ProtNLM"/>
    </source>
</evidence>
<accession>A0ABY5IPJ8</accession>
<sequence length="159" mass="18661">MKSKLTYQAYIQVGLIIPTLILPVYLFIKRGEAFGENYNIKFLFVGSLMLITCLFLFVVILRRVISVNLSDNEIVVKNILQSELKIKFKDLDGFETTFETSKGGKSYEILYLIKDNKVLVHISEFHFSNYKEIKNKVRSKLKDCGFVPFSYFSDWKRYR</sequence>
<proteinExistence type="predicted"/>
<protein>
    <recommendedName>
        <fullName evidence="4">YcxB family protein</fullName>
    </recommendedName>
</protein>
<evidence type="ECO:0000256" key="1">
    <source>
        <dbReference type="SAM" id="Phobius"/>
    </source>
</evidence>
<keyword evidence="1" id="KW-1133">Transmembrane helix</keyword>
<keyword evidence="3" id="KW-1185">Reference proteome</keyword>
<reference evidence="2" key="1">
    <citation type="submission" date="2022-07" db="EMBL/GenBank/DDBJ databases">
        <title>Isolation, identification, and degradation of a PFOSA degrading strain from sewage treatment plant.</title>
        <authorList>
            <person name="Zhang L."/>
            <person name="Huo Y."/>
        </authorList>
    </citation>
    <scope>NUCLEOTIDE SEQUENCE</scope>
    <source>
        <strain evidence="2">C1</strain>
    </source>
</reference>
<evidence type="ECO:0000313" key="3">
    <source>
        <dbReference type="Proteomes" id="UP001059844"/>
    </source>
</evidence>
<organism evidence="2 3">
    <name type="scientific">Flavobacterium cerinum</name>
    <dbReference type="NCBI Taxonomy" id="2502784"/>
    <lineage>
        <taxon>Bacteria</taxon>
        <taxon>Pseudomonadati</taxon>
        <taxon>Bacteroidota</taxon>
        <taxon>Flavobacteriia</taxon>
        <taxon>Flavobacteriales</taxon>
        <taxon>Flavobacteriaceae</taxon>
        <taxon>Flavobacterium</taxon>
    </lineage>
</organism>
<keyword evidence="1" id="KW-0472">Membrane</keyword>
<feature type="transmembrane region" description="Helical" evidence="1">
    <location>
        <begin position="40"/>
        <end position="61"/>
    </location>
</feature>
<name>A0ABY5IPJ8_9FLAO</name>
<dbReference type="Proteomes" id="UP001059844">
    <property type="component" value="Chromosome"/>
</dbReference>